<keyword evidence="1" id="KW-0067">ATP-binding</keyword>
<evidence type="ECO:0000313" key="5">
    <source>
        <dbReference type="Proteomes" id="UP000199008"/>
    </source>
</evidence>
<dbReference type="PANTHER" id="PTHR21621:SF0">
    <property type="entry name" value="BETA-CITRYLGLUTAMATE SYNTHASE B-RELATED"/>
    <property type="match status" value="1"/>
</dbReference>
<keyword evidence="5" id="KW-1185">Reference proteome</keyword>
<dbReference type="Proteomes" id="UP000199008">
    <property type="component" value="Unassembled WGS sequence"/>
</dbReference>
<dbReference type="AlphaFoldDB" id="A0A1G9I245"/>
<keyword evidence="4" id="KW-0436">Ligase</keyword>
<dbReference type="GO" id="GO:0005737">
    <property type="term" value="C:cytoplasm"/>
    <property type="evidence" value="ECO:0007669"/>
    <property type="project" value="TreeGrafter"/>
</dbReference>
<dbReference type="InterPro" id="IPR013815">
    <property type="entry name" value="ATP_grasp_subdomain_1"/>
</dbReference>
<evidence type="ECO:0000256" key="1">
    <source>
        <dbReference type="PROSITE-ProRule" id="PRU00409"/>
    </source>
</evidence>
<evidence type="ECO:0000259" key="3">
    <source>
        <dbReference type="PROSITE" id="PS50975"/>
    </source>
</evidence>
<dbReference type="GO" id="GO:0009432">
    <property type="term" value="P:SOS response"/>
    <property type="evidence" value="ECO:0007669"/>
    <property type="project" value="TreeGrafter"/>
</dbReference>
<dbReference type="GO" id="GO:0018169">
    <property type="term" value="F:ribosomal S6-glutamic acid ligase activity"/>
    <property type="evidence" value="ECO:0007669"/>
    <property type="project" value="TreeGrafter"/>
</dbReference>
<dbReference type="InterPro" id="IPR005479">
    <property type="entry name" value="CPAse_ATP-bd"/>
</dbReference>
<evidence type="ECO:0000256" key="2">
    <source>
        <dbReference type="SAM" id="Coils"/>
    </source>
</evidence>
<accession>A0A1G9I245</accession>
<gene>
    <name evidence="4" type="ORF">SAMN05216216_1299</name>
</gene>
<keyword evidence="1" id="KW-0547">Nucleotide-binding</keyword>
<dbReference type="InterPro" id="IPR011761">
    <property type="entry name" value="ATP-grasp"/>
</dbReference>
<dbReference type="Gene3D" id="3.30.1490.20">
    <property type="entry name" value="ATP-grasp fold, A domain"/>
    <property type="match status" value="1"/>
</dbReference>
<dbReference type="Pfam" id="PF02786">
    <property type="entry name" value="CPSase_L_D2"/>
    <property type="match status" value="1"/>
</dbReference>
<dbReference type="OrthoDB" id="9803907at2"/>
<dbReference type="PROSITE" id="PS50975">
    <property type="entry name" value="ATP_GRASP"/>
    <property type="match status" value="1"/>
</dbReference>
<dbReference type="GO" id="GO:0046872">
    <property type="term" value="F:metal ion binding"/>
    <property type="evidence" value="ECO:0007669"/>
    <property type="project" value="InterPro"/>
</dbReference>
<dbReference type="PANTHER" id="PTHR21621">
    <property type="entry name" value="RIBOSOMAL PROTEIN S6 MODIFICATION PROTEIN"/>
    <property type="match status" value="1"/>
</dbReference>
<dbReference type="Gene3D" id="3.30.470.20">
    <property type="entry name" value="ATP-grasp fold, B domain"/>
    <property type="match status" value="2"/>
</dbReference>
<name>A0A1G9I245_9BACL</name>
<evidence type="ECO:0000313" key="4">
    <source>
        <dbReference type="EMBL" id="SDL19310.1"/>
    </source>
</evidence>
<feature type="domain" description="ATP-grasp" evidence="3">
    <location>
        <begin position="90"/>
        <end position="343"/>
    </location>
</feature>
<organism evidence="4 5">
    <name type="scientific">Lacicoccus qingdaonensis</name>
    <dbReference type="NCBI Taxonomy" id="576118"/>
    <lineage>
        <taxon>Bacteria</taxon>
        <taxon>Bacillati</taxon>
        <taxon>Bacillota</taxon>
        <taxon>Bacilli</taxon>
        <taxon>Bacillales</taxon>
        <taxon>Salinicoccaceae</taxon>
        <taxon>Lacicoccus</taxon>
    </lineage>
</organism>
<protein>
    <submittedName>
        <fullName evidence="4">D-alanine-D-alanine ligase</fullName>
    </submittedName>
</protein>
<feature type="coiled-coil region" evidence="2">
    <location>
        <begin position="479"/>
        <end position="509"/>
    </location>
</feature>
<dbReference type="STRING" id="576118.SAMN05216216_1299"/>
<dbReference type="EMBL" id="FNFY01000029">
    <property type="protein sequence ID" value="SDL19310.1"/>
    <property type="molecule type" value="Genomic_DNA"/>
</dbReference>
<dbReference type="GO" id="GO:0005524">
    <property type="term" value="F:ATP binding"/>
    <property type="evidence" value="ECO:0007669"/>
    <property type="project" value="UniProtKB-UniRule"/>
</dbReference>
<keyword evidence="2" id="KW-0175">Coiled coil</keyword>
<sequence length="510" mass="57353">MTLKELDFTKDIMLNHPVNAQGPSISMFRMALEAWRRGIQVRFMTVYVKNHLKIRHKLSYGGKVYRFQLSLGDKVAKEARQIGKSKEQTKAHLSAAGVSVPEGKVLTIDNSDFEEAMNYADSISYPVIVKPAHASLAIGVRTNLHDRAALKEALEYVHEELGYKDIIIERHATGFDTRAYVIEDQLIAAFKRVAAHVEGDGEHTIEQLIGLKNHQRGLNPHLSGSKINIDDKLIGYIGVQGHDLETVLEKGEKINLTDSTFAKDASDTVDITDEVSKDYKMTAVNAVKSIPGMNMGGVDIIRDEEKDTNKVLEINCRPDLGGHMFPIYGESRDVSKNILDYYFPETASVDKGINDYFTFDFDKIFRFLKQGIVKEVVLPPIPKEKIENVHMELTGDVKYYKNIISNSAVGHRLGGHLKMLKNGKGRLVVAGTTKHLTEFMENLLKIAPKLDIKVIAQNEWDSLMMYKFEASESIGMGAVNRLKKESMTMKEEIIELKKELAELKSEESKL</sequence>
<proteinExistence type="predicted"/>
<reference evidence="5" key="1">
    <citation type="submission" date="2016-10" db="EMBL/GenBank/DDBJ databases">
        <authorList>
            <person name="Varghese N."/>
            <person name="Submissions S."/>
        </authorList>
    </citation>
    <scope>NUCLEOTIDE SEQUENCE [LARGE SCALE GENOMIC DNA]</scope>
    <source>
        <strain evidence="5">CGMCC 1.8895</strain>
    </source>
</reference>
<dbReference type="RefSeq" id="WP_092987764.1">
    <property type="nucleotide sequence ID" value="NZ_FNFY01000029.1"/>
</dbReference>
<dbReference type="SUPFAM" id="SSF56059">
    <property type="entry name" value="Glutathione synthetase ATP-binding domain-like"/>
    <property type="match status" value="1"/>
</dbReference>